<dbReference type="Proteomes" id="UP000324800">
    <property type="component" value="Unassembled WGS sequence"/>
</dbReference>
<organism evidence="2 3">
    <name type="scientific">Streblomastix strix</name>
    <dbReference type="NCBI Taxonomy" id="222440"/>
    <lineage>
        <taxon>Eukaryota</taxon>
        <taxon>Metamonada</taxon>
        <taxon>Preaxostyla</taxon>
        <taxon>Oxymonadida</taxon>
        <taxon>Streblomastigidae</taxon>
        <taxon>Streblomastix</taxon>
    </lineage>
</organism>
<evidence type="ECO:0000313" key="3">
    <source>
        <dbReference type="Proteomes" id="UP000324800"/>
    </source>
</evidence>
<feature type="region of interest" description="Disordered" evidence="1">
    <location>
        <begin position="22"/>
        <end position="41"/>
    </location>
</feature>
<evidence type="ECO:0000256" key="1">
    <source>
        <dbReference type="SAM" id="MobiDB-lite"/>
    </source>
</evidence>
<dbReference type="AlphaFoldDB" id="A0A5J4WJ25"/>
<comment type="caution">
    <text evidence="2">The sequence shown here is derived from an EMBL/GenBank/DDBJ whole genome shotgun (WGS) entry which is preliminary data.</text>
</comment>
<feature type="region of interest" description="Disordered" evidence="1">
    <location>
        <begin position="54"/>
        <end position="74"/>
    </location>
</feature>
<feature type="compositionally biased region" description="Basic and acidic residues" evidence="1">
    <location>
        <begin position="54"/>
        <end position="63"/>
    </location>
</feature>
<gene>
    <name evidence="2" type="ORF">EZS28_009955</name>
</gene>
<feature type="compositionally biased region" description="Basic and acidic residues" evidence="1">
    <location>
        <begin position="167"/>
        <end position="183"/>
    </location>
</feature>
<feature type="compositionally biased region" description="Basic and acidic residues" evidence="1">
    <location>
        <begin position="101"/>
        <end position="123"/>
    </location>
</feature>
<feature type="region of interest" description="Disordered" evidence="1">
    <location>
        <begin position="87"/>
        <end position="205"/>
    </location>
</feature>
<accession>A0A5J4WJ25</accession>
<evidence type="ECO:0000313" key="2">
    <source>
        <dbReference type="EMBL" id="KAA6394522.1"/>
    </source>
</evidence>
<protein>
    <submittedName>
        <fullName evidence="2">Uncharacterized protein</fullName>
    </submittedName>
</protein>
<proteinExistence type="predicted"/>
<reference evidence="2 3" key="1">
    <citation type="submission" date="2019-03" db="EMBL/GenBank/DDBJ databases">
        <title>Single cell metagenomics reveals metabolic interactions within the superorganism composed of flagellate Streblomastix strix and complex community of Bacteroidetes bacteria on its surface.</title>
        <authorList>
            <person name="Treitli S.C."/>
            <person name="Kolisko M."/>
            <person name="Husnik F."/>
            <person name="Keeling P."/>
            <person name="Hampl V."/>
        </authorList>
    </citation>
    <scope>NUCLEOTIDE SEQUENCE [LARGE SCALE GENOMIC DNA]</scope>
    <source>
        <strain evidence="2">ST1C</strain>
    </source>
</reference>
<feature type="compositionally biased region" description="Basic residues" evidence="1">
    <location>
        <begin position="136"/>
        <end position="155"/>
    </location>
</feature>
<sequence>MEDSSEPDLQFLKDPEIVLVESSKEQKKSKQKSRATESIVIDESEQMMVPITVENEKKVENGRRSKTNNKYKDEFDSQTIAFIYGFDSNSSEDGKDDSDFEAYKGKVQVQDHEFNNIDGAHEDSDQEGSDYESQPKKKRKRGSGKTKEGGKKRRRLNEEEEEEEEEERRQAEMKELRKNKQKEMMAAQSDTKQGTQGQMKRTGAV</sequence>
<name>A0A5J4WJ25_9EUKA</name>
<dbReference type="EMBL" id="SNRW01001922">
    <property type="protein sequence ID" value="KAA6394522.1"/>
    <property type="molecule type" value="Genomic_DNA"/>
</dbReference>
<feature type="compositionally biased region" description="Polar residues" evidence="1">
    <location>
        <begin position="188"/>
        <end position="199"/>
    </location>
</feature>
<feature type="non-terminal residue" evidence="2">
    <location>
        <position position="205"/>
    </location>
</feature>